<dbReference type="SUPFAM" id="SSF103481">
    <property type="entry name" value="Multidrug resistance efflux transporter EmrE"/>
    <property type="match status" value="3"/>
</dbReference>
<feature type="transmembrane region" description="Helical" evidence="6">
    <location>
        <begin position="585"/>
        <end position="605"/>
    </location>
</feature>
<dbReference type="Gene3D" id="1.20.1560.10">
    <property type="entry name" value="ABC transporter type 1, transmembrane domain"/>
    <property type="match status" value="1"/>
</dbReference>
<dbReference type="EMBL" id="JBCGBO010000002">
    <property type="protein sequence ID" value="KAK9221361.1"/>
    <property type="molecule type" value="Genomic_DNA"/>
</dbReference>
<feature type="transmembrane region" description="Helical" evidence="6">
    <location>
        <begin position="617"/>
        <end position="642"/>
    </location>
</feature>
<feature type="transmembrane region" description="Helical" evidence="6">
    <location>
        <begin position="246"/>
        <end position="265"/>
    </location>
</feature>
<evidence type="ECO:0000256" key="2">
    <source>
        <dbReference type="ARBA" id="ARBA00007635"/>
    </source>
</evidence>
<organism evidence="8 9">
    <name type="scientific">Citrus x changshan-huyou</name>
    <dbReference type="NCBI Taxonomy" id="2935761"/>
    <lineage>
        <taxon>Eukaryota</taxon>
        <taxon>Viridiplantae</taxon>
        <taxon>Streptophyta</taxon>
        <taxon>Embryophyta</taxon>
        <taxon>Tracheophyta</taxon>
        <taxon>Spermatophyta</taxon>
        <taxon>Magnoliopsida</taxon>
        <taxon>eudicotyledons</taxon>
        <taxon>Gunneridae</taxon>
        <taxon>Pentapetalae</taxon>
        <taxon>rosids</taxon>
        <taxon>malvids</taxon>
        <taxon>Sapindales</taxon>
        <taxon>Rutaceae</taxon>
        <taxon>Aurantioideae</taxon>
        <taxon>Citrus</taxon>
    </lineage>
</organism>
<feature type="transmembrane region" description="Helical" evidence="6">
    <location>
        <begin position="303"/>
        <end position="322"/>
    </location>
</feature>
<dbReference type="InterPro" id="IPR036640">
    <property type="entry name" value="ABC1_TM_sf"/>
</dbReference>
<feature type="transmembrane region" description="Helical" evidence="6">
    <location>
        <begin position="44"/>
        <end position="61"/>
    </location>
</feature>
<dbReference type="SUPFAM" id="SSF90123">
    <property type="entry name" value="ABC transporter transmembrane region"/>
    <property type="match status" value="1"/>
</dbReference>
<feature type="transmembrane region" description="Helical" evidence="6">
    <location>
        <begin position="277"/>
        <end position="297"/>
    </location>
</feature>
<comment type="similarity">
    <text evidence="2">Belongs to the drug/metabolite transporter (DMT) superfamily. Plant drug/metabolite exporter (P-DME) (TC 2.A.7.4) family.</text>
</comment>
<feature type="transmembrane region" description="Helical" evidence="6">
    <location>
        <begin position="213"/>
        <end position="234"/>
    </location>
</feature>
<keyword evidence="9" id="KW-1185">Reference proteome</keyword>
<dbReference type="PROSITE" id="PS50929">
    <property type="entry name" value="ABC_TM1F"/>
    <property type="match status" value="1"/>
</dbReference>
<dbReference type="AlphaFoldDB" id="A0AAP0MSU7"/>
<feature type="transmembrane region" description="Helical" evidence="6">
    <location>
        <begin position="723"/>
        <end position="746"/>
    </location>
</feature>
<protein>
    <recommendedName>
        <fullName evidence="7">ABC transmembrane type-1 domain-containing protein</fullName>
    </recommendedName>
</protein>
<feature type="transmembrane region" description="Helical" evidence="6">
    <location>
        <begin position="554"/>
        <end position="573"/>
    </location>
</feature>
<reference evidence="8 9" key="1">
    <citation type="submission" date="2024-05" db="EMBL/GenBank/DDBJ databases">
        <title>Haplotype-resolved chromosome-level genome assembly of Huyou (Citrus changshanensis).</title>
        <authorList>
            <person name="Miao C."/>
            <person name="Chen W."/>
            <person name="Wu Y."/>
            <person name="Wang L."/>
            <person name="Zhao S."/>
            <person name="Grierson D."/>
            <person name="Xu C."/>
            <person name="Chen K."/>
        </authorList>
    </citation>
    <scope>NUCLEOTIDE SEQUENCE [LARGE SCALE GENOMIC DNA]</scope>
    <source>
        <strain evidence="8">01-14</strain>
        <tissue evidence="8">Leaf</tissue>
    </source>
</reference>
<feature type="transmembrane region" description="Helical" evidence="6">
    <location>
        <begin position="449"/>
        <end position="475"/>
    </location>
</feature>
<proteinExistence type="inferred from homology"/>
<feature type="transmembrane region" description="Helical" evidence="6">
    <location>
        <begin position="648"/>
        <end position="670"/>
    </location>
</feature>
<feature type="transmembrane region" description="Helical" evidence="6">
    <location>
        <begin position="682"/>
        <end position="703"/>
    </location>
</feature>
<sequence length="896" mass="97963">MALASWLQNTIPFVAMVTVECTDVGLSVISKAALTKGMNKFVSVVYYNALGTLILLPYFLFRRNKGASLTWSLIWRFFLLGLIGSSGQIIYFTGLKFSSPTLSSAMANLIPIYTFLLAVIFRIEKLDLRRSSSQAKTLGATVAVTGAFMITLYRGPLLLMASSTSDSPDHPKLLFSQQSEWLIGGLLLVLVCISSAIWNVAQAATVKEYPEEMTVVFFYTFFITIQALCFSVIVENDIDAWKLTTGVEIMAIVCTAIFGSVFRIGIHTWCLRKKGPVYVAMFKPLGMAVAVVLTVIFLGYNLYLGSVIGSIVIALGFYTVMWGQMKEEDLQIANYKEDWRWWCIVMPQPSIDDIEGGPISDTDSMSKENRGIDTNNGITKKEGSKDIDTYKVEEVAGPKGQPYGGALVPFILLAQILFQILQIGSNYWMAWATPVSEDVEPVVGSSTLIIVYVALALGSSFCILARSTLLATAGFKTATLLFNKMHFCLFRAPMSQAKRILRVLRPPSFIGIVVVTRRHGSYNPSKPGASFSATRLHAPAQCRKMMKLDSSTDTAPFVAMALVEIGEVGMITLGKAAMSSGMSNFVYVVYYNALGTFILLHYFIYNTYRSKGPVLTFSLLCRFFMLGVLGICLVQIFAITGIKYSSPTLASAMGNLIPGITFLLAVFFRMEKVAIRSRSSQVKILGTVVSIAGAFIVSLYKGPPLLGFSSPSNSNIQLPVSEYSNWALGGLLLTVTCFSSATWKIFQAAVLKEYPDKINLVFFSCFFGTIQCAVVSIIVERNPSAWKLQPGIQRTAVIYAAIVGTVIRSSIIAWCLQKKGPVFVALFKPLGTAIAVFMAVMFLGETAHLGSLIGTVVIAFGFYAVIWAQGKESNMTTGNVGSLESLNQKIPPLKNT</sequence>
<dbReference type="Proteomes" id="UP001428341">
    <property type="component" value="Unassembled WGS sequence"/>
</dbReference>
<comment type="subcellular location">
    <subcellularLocation>
        <location evidence="1">Membrane</location>
        <topology evidence="1">Multi-pass membrane protein</topology>
    </subcellularLocation>
</comment>
<feature type="transmembrane region" description="Helical" evidence="6">
    <location>
        <begin position="407"/>
        <end position="429"/>
    </location>
</feature>
<dbReference type="GO" id="GO:0016020">
    <property type="term" value="C:membrane"/>
    <property type="evidence" value="ECO:0007669"/>
    <property type="project" value="UniProtKB-SubCell"/>
</dbReference>
<feature type="transmembrane region" description="Helical" evidence="6">
    <location>
        <begin position="181"/>
        <end position="201"/>
    </location>
</feature>
<dbReference type="PANTHER" id="PTHR31218">
    <property type="entry name" value="WAT1-RELATED PROTEIN"/>
    <property type="match status" value="1"/>
</dbReference>
<feature type="transmembrane region" description="Helical" evidence="6">
    <location>
        <begin position="135"/>
        <end position="161"/>
    </location>
</feature>
<accession>A0AAP0MSU7</accession>
<evidence type="ECO:0000256" key="1">
    <source>
        <dbReference type="ARBA" id="ARBA00004141"/>
    </source>
</evidence>
<evidence type="ECO:0000313" key="8">
    <source>
        <dbReference type="EMBL" id="KAK9221361.1"/>
    </source>
</evidence>
<evidence type="ECO:0000256" key="5">
    <source>
        <dbReference type="ARBA" id="ARBA00023136"/>
    </source>
</evidence>
<dbReference type="InterPro" id="IPR011527">
    <property type="entry name" value="ABC1_TM_dom"/>
</dbReference>
<keyword evidence="3 6" id="KW-0812">Transmembrane</keyword>
<dbReference type="GO" id="GO:0140359">
    <property type="term" value="F:ABC-type transporter activity"/>
    <property type="evidence" value="ECO:0007669"/>
    <property type="project" value="InterPro"/>
</dbReference>
<dbReference type="InterPro" id="IPR030184">
    <property type="entry name" value="WAT1-related"/>
</dbReference>
<feature type="domain" description="ABC transmembrane type-1" evidence="7">
    <location>
        <begin position="410"/>
        <end position="495"/>
    </location>
</feature>
<name>A0AAP0MSU7_9ROSI</name>
<evidence type="ECO:0000256" key="4">
    <source>
        <dbReference type="ARBA" id="ARBA00022989"/>
    </source>
</evidence>
<feature type="transmembrane region" description="Helical" evidence="6">
    <location>
        <begin position="849"/>
        <end position="868"/>
    </location>
</feature>
<evidence type="ECO:0000256" key="6">
    <source>
        <dbReference type="SAM" id="Phobius"/>
    </source>
</evidence>
<gene>
    <name evidence="8" type="ORF">WN944_009787</name>
</gene>
<evidence type="ECO:0000313" key="9">
    <source>
        <dbReference type="Proteomes" id="UP001428341"/>
    </source>
</evidence>
<feature type="transmembrane region" description="Helical" evidence="6">
    <location>
        <begin position="105"/>
        <end position="123"/>
    </location>
</feature>
<dbReference type="InterPro" id="IPR000620">
    <property type="entry name" value="EamA_dom"/>
</dbReference>
<dbReference type="Pfam" id="PF00892">
    <property type="entry name" value="EamA"/>
    <property type="match status" value="3"/>
</dbReference>
<dbReference type="InterPro" id="IPR037185">
    <property type="entry name" value="EmrE-like"/>
</dbReference>
<keyword evidence="5 6" id="KW-0472">Membrane</keyword>
<feature type="transmembrane region" description="Helical" evidence="6">
    <location>
        <begin position="823"/>
        <end position="843"/>
    </location>
</feature>
<feature type="transmembrane region" description="Helical" evidence="6">
    <location>
        <begin position="758"/>
        <end position="778"/>
    </location>
</feature>
<feature type="transmembrane region" description="Helical" evidence="6">
    <location>
        <begin position="73"/>
        <end position="93"/>
    </location>
</feature>
<evidence type="ECO:0000256" key="3">
    <source>
        <dbReference type="ARBA" id="ARBA00022692"/>
    </source>
</evidence>
<feature type="transmembrane region" description="Helical" evidence="6">
    <location>
        <begin position="798"/>
        <end position="816"/>
    </location>
</feature>
<comment type="caution">
    <text evidence="8">The sequence shown here is derived from an EMBL/GenBank/DDBJ whole genome shotgun (WGS) entry which is preliminary data.</text>
</comment>
<evidence type="ECO:0000259" key="7">
    <source>
        <dbReference type="PROSITE" id="PS50929"/>
    </source>
</evidence>
<dbReference type="GO" id="GO:0005524">
    <property type="term" value="F:ATP binding"/>
    <property type="evidence" value="ECO:0007669"/>
    <property type="project" value="InterPro"/>
</dbReference>
<keyword evidence="4 6" id="KW-1133">Transmembrane helix</keyword>